<keyword evidence="3 7" id="KW-0812">Transmembrane</keyword>
<feature type="transmembrane region" description="Helical" evidence="7">
    <location>
        <begin position="755"/>
        <end position="775"/>
    </location>
</feature>
<dbReference type="AlphaFoldDB" id="A0A844KEP6"/>
<keyword evidence="4 7" id="KW-1133">Transmembrane helix</keyword>
<feature type="domain" description="ABC3 transporter permease C-terminal" evidence="8">
    <location>
        <begin position="703"/>
        <end position="811"/>
    </location>
</feature>
<dbReference type="PANTHER" id="PTHR30572">
    <property type="entry name" value="MEMBRANE COMPONENT OF TRANSPORTER-RELATED"/>
    <property type="match status" value="1"/>
</dbReference>
<gene>
    <name evidence="9" type="ORF">GMD21_03870</name>
</gene>
<comment type="similarity">
    <text evidence="6">Belongs to the ABC-4 integral membrane protein family.</text>
</comment>
<organism evidence="9 10">
    <name type="scientific">Mediterraneibacter faecis</name>
    <dbReference type="NCBI Taxonomy" id="592978"/>
    <lineage>
        <taxon>Bacteria</taxon>
        <taxon>Bacillati</taxon>
        <taxon>Bacillota</taxon>
        <taxon>Clostridia</taxon>
        <taxon>Lachnospirales</taxon>
        <taxon>Lachnospiraceae</taxon>
        <taxon>Mediterraneibacter</taxon>
    </lineage>
</organism>
<feature type="transmembrane region" description="Helical" evidence="7">
    <location>
        <begin position="268"/>
        <end position="290"/>
    </location>
</feature>
<feature type="transmembrane region" description="Helical" evidence="7">
    <location>
        <begin position="365"/>
        <end position="385"/>
    </location>
</feature>
<dbReference type="GO" id="GO:0022857">
    <property type="term" value="F:transmembrane transporter activity"/>
    <property type="evidence" value="ECO:0007669"/>
    <property type="project" value="TreeGrafter"/>
</dbReference>
<reference evidence="9 10" key="1">
    <citation type="journal article" date="2019" name="Nat. Med.">
        <title>A library of human gut bacterial isolates paired with longitudinal multiomics data enables mechanistic microbiome research.</title>
        <authorList>
            <person name="Poyet M."/>
            <person name="Groussin M."/>
            <person name="Gibbons S.M."/>
            <person name="Avila-Pacheco J."/>
            <person name="Jiang X."/>
            <person name="Kearney S.M."/>
            <person name="Perrotta A.R."/>
            <person name="Berdy B."/>
            <person name="Zhao S."/>
            <person name="Lieberman T.D."/>
            <person name="Swanson P.K."/>
            <person name="Smith M."/>
            <person name="Roesemann S."/>
            <person name="Alexander J.E."/>
            <person name="Rich S.A."/>
            <person name="Livny J."/>
            <person name="Vlamakis H."/>
            <person name="Clish C."/>
            <person name="Bullock K."/>
            <person name="Deik A."/>
            <person name="Scott J."/>
            <person name="Pierce K.A."/>
            <person name="Xavier R.J."/>
            <person name="Alm E.J."/>
        </authorList>
    </citation>
    <scope>NUCLEOTIDE SEQUENCE [LARGE SCALE GENOMIC DNA]</scope>
    <source>
        <strain evidence="9 10">BIOML-A1</strain>
    </source>
</reference>
<feature type="transmembrane region" description="Helical" evidence="7">
    <location>
        <begin position="787"/>
        <end position="813"/>
    </location>
</feature>
<dbReference type="Proteomes" id="UP000448177">
    <property type="component" value="Unassembled WGS sequence"/>
</dbReference>
<evidence type="ECO:0000256" key="6">
    <source>
        <dbReference type="ARBA" id="ARBA00038076"/>
    </source>
</evidence>
<comment type="caution">
    <text evidence="9">The sequence shown here is derived from an EMBL/GenBank/DDBJ whole genome shotgun (WGS) entry which is preliminary data.</text>
</comment>
<evidence type="ECO:0000256" key="5">
    <source>
        <dbReference type="ARBA" id="ARBA00023136"/>
    </source>
</evidence>
<evidence type="ECO:0000313" key="10">
    <source>
        <dbReference type="Proteomes" id="UP000448177"/>
    </source>
</evidence>
<dbReference type="Pfam" id="PF02687">
    <property type="entry name" value="FtsX"/>
    <property type="match status" value="2"/>
</dbReference>
<keyword evidence="10" id="KW-1185">Reference proteome</keyword>
<dbReference type="InterPro" id="IPR050250">
    <property type="entry name" value="Macrolide_Exporter_MacB"/>
</dbReference>
<protein>
    <submittedName>
        <fullName evidence="9">FtsX-like permease family protein</fullName>
    </submittedName>
</protein>
<feature type="domain" description="ABC3 transporter permease C-terminal" evidence="8">
    <location>
        <begin position="274"/>
        <end position="394"/>
    </location>
</feature>
<evidence type="ECO:0000256" key="1">
    <source>
        <dbReference type="ARBA" id="ARBA00004651"/>
    </source>
</evidence>
<comment type="subcellular location">
    <subcellularLocation>
        <location evidence="1">Cell membrane</location>
        <topology evidence="1">Multi-pass membrane protein</topology>
    </subcellularLocation>
</comment>
<evidence type="ECO:0000256" key="4">
    <source>
        <dbReference type="ARBA" id="ARBA00022989"/>
    </source>
</evidence>
<evidence type="ECO:0000256" key="2">
    <source>
        <dbReference type="ARBA" id="ARBA00022475"/>
    </source>
</evidence>
<proteinExistence type="inferred from homology"/>
<keyword evidence="5 7" id="KW-0472">Membrane</keyword>
<sequence length="829" mass="91906">MFYNDTRKQIKELARKIMLGNRRRNVFVIIAIAMTTFLISTILCIGSGYLKSSDKQREMLNGTTADIILTNPTEQQIQSLQQDKSITYMGISRQIGFIDTAAYPRINSVLLRWCDTVEWEQHIFPTIGNVNGHYPTSKNEIMLSSWVLERMGIDHPALGQTITFSFRYGYTDVHWQPLSNPEDCSFTLCGWYDDYSSNKMYDNAIAYIATDFWKNSVANETNTKSALSLTVSGDVGNKIHSYLEPLNDLQEFTDLSKAGSGKNSFSPIIAAIGLILTIMVCGYLLIYNVLYISVTKDIRMYGQLKTLGTTERQMKKVVYHQVRVLSFWGILSGLTLSAATVFLIVPFGIRALAGDTIMDSAISPSYSPLIFIGAGLFSFITALISSMKPSKIASRVSPIEALRFSGVNASKKNRSKTSHGNKVFKMAISNVFRNKKGTILVLASLFLGISLFVIVNGILAGLDASYLANEYMNDDIVVEVSQQTNLDDDILTELQAAPDVQEISYTTKLSEQWFVDADNILEKYINDFCATGTVPQEAIEQYADGNKYQAYVFGIGEQDFNEAASLINCSIEYEDFCNGEIAFLASATIVPYEGTAISGKIQLPLNGANYSLNIAPYYLPATFKEDGQTLIAPNIYVSQEWLERIGADGQINRITLQTDNSEQALNAVNAIFENYSGVTITSKVEKINELKASFSGITFLGNAISVILLGIGLMNFINMMYVSVNSRSKELAVLESVGMTKKQICKMLQIEGNTYAVITAILIFTLGSAVLYGAFQIVKAQASYAVFTYPFFQIVISLAIVIMICNLVPILVYKAEANRSIIERLRVNE</sequence>
<feature type="transmembrane region" description="Helical" evidence="7">
    <location>
        <begin position="26"/>
        <end position="50"/>
    </location>
</feature>
<dbReference type="EMBL" id="WNAF01000001">
    <property type="protein sequence ID" value="MTR75827.1"/>
    <property type="molecule type" value="Genomic_DNA"/>
</dbReference>
<feature type="transmembrane region" description="Helical" evidence="7">
    <location>
        <begin position="322"/>
        <end position="345"/>
    </location>
</feature>
<dbReference type="PANTHER" id="PTHR30572:SF4">
    <property type="entry name" value="ABC TRANSPORTER PERMEASE YTRF"/>
    <property type="match status" value="1"/>
</dbReference>
<evidence type="ECO:0000313" key="9">
    <source>
        <dbReference type="EMBL" id="MTR75827.1"/>
    </source>
</evidence>
<evidence type="ECO:0000259" key="8">
    <source>
        <dbReference type="Pfam" id="PF02687"/>
    </source>
</evidence>
<name>A0A844KEP6_9FIRM</name>
<accession>A0A844KEP6</accession>
<evidence type="ECO:0000256" key="7">
    <source>
        <dbReference type="SAM" id="Phobius"/>
    </source>
</evidence>
<feature type="transmembrane region" description="Helical" evidence="7">
    <location>
        <begin position="694"/>
        <end position="717"/>
    </location>
</feature>
<dbReference type="InterPro" id="IPR003838">
    <property type="entry name" value="ABC3_permease_C"/>
</dbReference>
<dbReference type="RefSeq" id="WP_155203541.1">
    <property type="nucleotide sequence ID" value="NZ_WNAF01000001.1"/>
</dbReference>
<evidence type="ECO:0000256" key="3">
    <source>
        <dbReference type="ARBA" id="ARBA00022692"/>
    </source>
</evidence>
<keyword evidence="2" id="KW-1003">Cell membrane</keyword>
<dbReference type="GO" id="GO:0005886">
    <property type="term" value="C:plasma membrane"/>
    <property type="evidence" value="ECO:0007669"/>
    <property type="project" value="UniProtKB-SubCell"/>
</dbReference>
<feature type="transmembrane region" description="Helical" evidence="7">
    <location>
        <begin position="439"/>
        <end position="462"/>
    </location>
</feature>